<reference evidence="3 4" key="1">
    <citation type="submission" date="2019-10" db="EMBL/GenBank/DDBJ databases">
        <title>Comparative genomic analysis of Providencia.</title>
        <authorList>
            <person name="Yuan C."/>
            <person name="Wei Y."/>
            <person name="Yin Z."/>
        </authorList>
    </citation>
    <scope>NUCLEOTIDE SEQUENCE [LARGE SCALE GENOMIC DNA]</scope>
    <source>
        <strain evidence="4">wls1934</strain>
    </source>
</reference>
<dbReference type="InterPro" id="IPR013783">
    <property type="entry name" value="Ig-like_fold"/>
</dbReference>
<evidence type="ECO:0000313" key="3">
    <source>
        <dbReference type="EMBL" id="MTC33633.1"/>
    </source>
</evidence>
<dbReference type="InterPro" id="IPR008964">
    <property type="entry name" value="Invasin/intimin_cell_adhesion"/>
</dbReference>
<comment type="similarity">
    <text evidence="1">Belongs to the intimin/invasin family.</text>
</comment>
<evidence type="ECO:0000256" key="1">
    <source>
        <dbReference type="ARBA" id="ARBA00010116"/>
    </source>
</evidence>
<evidence type="ECO:0000259" key="2">
    <source>
        <dbReference type="PROSITE" id="PS51127"/>
    </source>
</evidence>
<organism evidence="3 4">
    <name type="scientific">Providencia alcalifaciens</name>
    <dbReference type="NCBI Taxonomy" id="126385"/>
    <lineage>
        <taxon>Bacteria</taxon>
        <taxon>Pseudomonadati</taxon>
        <taxon>Pseudomonadota</taxon>
        <taxon>Gammaproteobacteria</taxon>
        <taxon>Enterobacterales</taxon>
        <taxon>Morganellaceae</taxon>
        <taxon>Providencia</taxon>
    </lineage>
</organism>
<dbReference type="EMBL" id="WLUB01000013">
    <property type="protein sequence ID" value="MTC33633.1"/>
    <property type="molecule type" value="Genomic_DNA"/>
</dbReference>
<protein>
    <recommendedName>
        <fullName evidence="2">Big-1 domain-containing protein</fullName>
    </recommendedName>
</protein>
<comment type="caution">
    <text evidence="3">The sequence shown here is derived from an EMBL/GenBank/DDBJ whole genome shotgun (WGS) entry which is preliminary data.</text>
</comment>
<name>A0AAW9V6T6_9GAMM</name>
<dbReference type="Gene3D" id="2.60.40.10">
    <property type="entry name" value="Immunoglobulins"/>
    <property type="match status" value="2"/>
</dbReference>
<sequence>TKAVADITVSAKVGTTAAVDADKTVSFTYDISTAKVSTVTLNGDTQSKVANGTNAFTYTAHVVDGNGNPVTEAGVTVNWAQNKGTDVTLPATSTTNASGEATITLTSTTKAVADITVSAKVGTTAAVDADKTVSFMADRNNAVISIDSTNTKKLVPANGVTEYGLKISVFDLNNNPIADYPVKITNNDNELLTNSNGEIIYGFTSTVIGNNNVSVISVSDSLIKNSIIIRFSLPITILTSPF</sequence>
<dbReference type="Proteomes" id="UP000449944">
    <property type="component" value="Unassembled WGS sequence"/>
</dbReference>
<proteinExistence type="inferred from homology"/>
<dbReference type="AlphaFoldDB" id="A0AAW9V6T6"/>
<dbReference type="InterPro" id="IPR003344">
    <property type="entry name" value="Big_1_dom"/>
</dbReference>
<evidence type="ECO:0000313" key="4">
    <source>
        <dbReference type="Proteomes" id="UP000449944"/>
    </source>
</evidence>
<dbReference type="Pfam" id="PF02369">
    <property type="entry name" value="Big_1"/>
    <property type="match status" value="2"/>
</dbReference>
<accession>A0AAW9V6T6</accession>
<dbReference type="SMART" id="SM00634">
    <property type="entry name" value="BID_1"/>
    <property type="match status" value="2"/>
</dbReference>
<dbReference type="PROSITE" id="PS51127">
    <property type="entry name" value="BIG1"/>
    <property type="match status" value="1"/>
</dbReference>
<dbReference type="SUPFAM" id="SSF49373">
    <property type="entry name" value="Invasin/intimin cell-adhesion fragments"/>
    <property type="match status" value="2"/>
</dbReference>
<gene>
    <name evidence="3" type="ORF">GKR67_03285</name>
</gene>
<feature type="domain" description="Big-1" evidence="2">
    <location>
        <begin position="38"/>
        <end position="136"/>
    </location>
</feature>
<feature type="non-terminal residue" evidence="3">
    <location>
        <position position="1"/>
    </location>
</feature>